<evidence type="ECO:0000256" key="2">
    <source>
        <dbReference type="SAM" id="Phobius"/>
    </source>
</evidence>
<feature type="chain" id="PRO_5041394156" evidence="3">
    <location>
        <begin position="27"/>
        <end position="346"/>
    </location>
</feature>
<feature type="compositionally biased region" description="Low complexity" evidence="1">
    <location>
        <begin position="216"/>
        <end position="225"/>
    </location>
</feature>
<evidence type="ECO:0000256" key="1">
    <source>
        <dbReference type="SAM" id="MobiDB-lite"/>
    </source>
</evidence>
<sequence>MAHFPDWKKVPIPGLSLSASGLLALADLSTVAQRTVISGGASWLDSLILVPGLHYQQAADELGRWPFDAAFIDAVEDGGDDDSNSNSDGGHPITFRINNAATAVYIQKIARPGQTVTLDVGCLPMGRTRFWLRRSQSGMHADLGIRTDLPDLGWVSHLLYLCSPLLTIAALVLVILLQDWWALASLLAYMVSRFLNIWVIKQRAKQPAPPIPPPSSNNNTTAAAPDAPPDRVTEYRISLGGGTTPRNRRAGLSSPSPSSNIRLRGLPADLQAITADAWLRSKTHAEGYLEATAKLIVYMVAAFSGNESQAGSIVTMALLLANAALLALSNANAKALQVNGRVMAPE</sequence>
<dbReference type="AlphaFoldDB" id="A0AA40BH08"/>
<name>A0AA40BH08_9PEZI</name>
<comment type="caution">
    <text evidence="4">The sequence shown here is derived from an EMBL/GenBank/DDBJ whole genome shotgun (WGS) entry which is preliminary data.</text>
</comment>
<accession>A0AA40BH08</accession>
<keyword evidence="2" id="KW-0812">Transmembrane</keyword>
<feature type="transmembrane region" description="Helical" evidence="2">
    <location>
        <begin position="183"/>
        <end position="200"/>
    </location>
</feature>
<feature type="non-terminal residue" evidence="4">
    <location>
        <position position="346"/>
    </location>
</feature>
<dbReference type="EMBL" id="JAUIRO010000001">
    <property type="protein sequence ID" value="KAK0733823.1"/>
    <property type="molecule type" value="Genomic_DNA"/>
</dbReference>
<dbReference type="RefSeq" id="XP_060302700.1">
    <property type="nucleotide sequence ID" value="XM_060436062.1"/>
</dbReference>
<evidence type="ECO:0000313" key="5">
    <source>
        <dbReference type="Proteomes" id="UP001172101"/>
    </source>
</evidence>
<proteinExistence type="predicted"/>
<keyword evidence="5" id="KW-1185">Reference proteome</keyword>
<organism evidence="4 5">
    <name type="scientific">Lasiosphaeria miniovina</name>
    <dbReference type="NCBI Taxonomy" id="1954250"/>
    <lineage>
        <taxon>Eukaryota</taxon>
        <taxon>Fungi</taxon>
        <taxon>Dikarya</taxon>
        <taxon>Ascomycota</taxon>
        <taxon>Pezizomycotina</taxon>
        <taxon>Sordariomycetes</taxon>
        <taxon>Sordariomycetidae</taxon>
        <taxon>Sordariales</taxon>
        <taxon>Lasiosphaeriaceae</taxon>
        <taxon>Lasiosphaeria</taxon>
    </lineage>
</organism>
<reference evidence="4" key="1">
    <citation type="submission" date="2023-06" db="EMBL/GenBank/DDBJ databases">
        <title>Genome-scale phylogeny and comparative genomics of the fungal order Sordariales.</title>
        <authorList>
            <consortium name="Lawrence Berkeley National Laboratory"/>
            <person name="Hensen N."/>
            <person name="Bonometti L."/>
            <person name="Westerberg I."/>
            <person name="Brannstrom I.O."/>
            <person name="Guillou S."/>
            <person name="Cros-Aarteil S."/>
            <person name="Calhoun S."/>
            <person name="Haridas S."/>
            <person name="Kuo A."/>
            <person name="Mondo S."/>
            <person name="Pangilinan J."/>
            <person name="Riley R."/>
            <person name="LaButti K."/>
            <person name="Andreopoulos B."/>
            <person name="Lipzen A."/>
            <person name="Chen C."/>
            <person name="Yanf M."/>
            <person name="Daum C."/>
            <person name="Ng V."/>
            <person name="Clum A."/>
            <person name="Steindorff A."/>
            <person name="Ohm R."/>
            <person name="Martin F."/>
            <person name="Silar P."/>
            <person name="Natvig D."/>
            <person name="Lalanne C."/>
            <person name="Gautier V."/>
            <person name="Ament-velasquez S.L."/>
            <person name="Kruys A."/>
            <person name="Hutchinson M.I."/>
            <person name="Powell A.J."/>
            <person name="Barry K."/>
            <person name="Miller A.N."/>
            <person name="Grigoriev I.V."/>
            <person name="Debuchy R."/>
            <person name="Gladieux P."/>
            <person name="Thoren M.H."/>
            <person name="Johannesson H."/>
        </authorList>
    </citation>
    <scope>NUCLEOTIDE SEQUENCE</scope>
    <source>
        <strain evidence="4">SMH2392-1A</strain>
    </source>
</reference>
<dbReference type="GeneID" id="85319332"/>
<evidence type="ECO:0000313" key="4">
    <source>
        <dbReference type="EMBL" id="KAK0733823.1"/>
    </source>
</evidence>
<keyword evidence="2" id="KW-1133">Transmembrane helix</keyword>
<dbReference type="Proteomes" id="UP001172101">
    <property type="component" value="Unassembled WGS sequence"/>
</dbReference>
<feature type="signal peptide" evidence="3">
    <location>
        <begin position="1"/>
        <end position="26"/>
    </location>
</feature>
<feature type="transmembrane region" description="Helical" evidence="2">
    <location>
        <begin position="158"/>
        <end position="177"/>
    </location>
</feature>
<protein>
    <submittedName>
        <fullName evidence="4">Uncharacterized protein</fullName>
    </submittedName>
</protein>
<keyword evidence="3" id="KW-0732">Signal</keyword>
<gene>
    <name evidence="4" type="ORF">B0T26DRAFT_620202</name>
</gene>
<feature type="region of interest" description="Disordered" evidence="1">
    <location>
        <begin position="208"/>
        <end position="260"/>
    </location>
</feature>
<evidence type="ECO:0000256" key="3">
    <source>
        <dbReference type="SAM" id="SignalP"/>
    </source>
</evidence>
<keyword evidence="2" id="KW-0472">Membrane</keyword>